<name>A0AAD5KWQ2_9CRUS</name>
<comment type="similarity">
    <text evidence="1">Belongs to the Bcl-2 family.</text>
</comment>
<proteinExistence type="inferred from homology"/>
<dbReference type="PROSITE" id="PS50062">
    <property type="entry name" value="BCL2_FAMILY"/>
    <property type="match status" value="1"/>
</dbReference>
<keyword evidence="7" id="KW-1185">Reference proteome</keyword>
<protein>
    <recommendedName>
        <fullName evidence="5">Bcl-2 Bcl-2 homology region 1-3 domain-containing protein</fullName>
    </recommendedName>
</protein>
<feature type="transmembrane region" description="Helical" evidence="4">
    <location>
        <begin position="186"/>
        <end position="206"/>
    </location>
</feature>
<dbReference type="AlphaFoldDB" id="A0AAD5KWQ2"/>
<keyword evidence="4" id="KW-1133">Transmembrane helix</keyword>
<dbReference type="GO" id="GO:0097192">
    <property type="term" value="P:extrinsic apoptotic signaling pathway in absence of ligand"/>
    <property type="evidence" value="ECO:0007669"/>
    <property type="project" value="TreeGrafter"/>
</dbReference>
<dbReference type="GO" id="GO:0051400">
    <property type="term" value="F:BH domain binding"/>
    <property type="evidence" value="ECO:0007669"/>
    <property type="project" value="TreeGrafter"/>
</dbReference>
<dbReference type="InterPro" id="IPR036834">
    <property type="entry name" value="Bcl-2-like_sf"/>
</dbReference>
<evidence type="ECO:0000313" key="6">
    <source>
        <dbReference type="EMBL" id="KAI9561966.1"/>
    </source>
</evidence>
<sequence>MARKIYEPSENEDSLSTEEQGAEPIVDSQLQTQSRELYANFVREEIQLQGLPVPHVPSLDDIQFSNPLWVCNASSLRQLANEFSLSPLRNEVRYRAQSVDLTTLNGQNFSEMIQEVFSGGSLTKERILVVFFFCSDVALFALQNHTLNLFSKLIQWSTDYIAGRFSNFIHSQGGWTAVLNNSMNTLLKMSATAACCVAVIAMLVFIRNNWK</sequence>
<dbReference type="GO" id="GO:0001836">
    <property type="term" value="P:release of cytochrome c from mitochondria"/>
    <property type="evidence" value="ECO:0007669"/>
    <property type="project" value="TreeGrafter"/>
</dbReference>
<evidence type="ECO:0000256" key="4">
    <source>
        <dbReference type="SAM" id="Phobius"/>
    </source>
</evidence>
<dbReference type="Gene3D" id="1.10.437.10">
    <property type="entry name" value="Blc2-like"/>
    <property type="match status" value="1"/>
</dbReference>
<dbReference type="GO" id="GO:0005741">
    <property type="term" value="C:mitochondrial outer membrane"/>
    <property type="evidence" value="ECO:0007669"/>
    <property type="project" value="TreeGrafter"/>
</dbReference>
<accession>A0AAD5KWQ2</accession>
<dbReference type="PANTHER" id="PTHR11256">
    <property type="entry name" value="BCL-2 RELATED"/>
    <property type="match status" value="1"/>
</dbReference>
<feature type="domain" description="Bcl-2 Bcl-2 homology region 1-3" evidence="5">
    <location>
        <begin position="76"/>
        <end position="175"/>
    </location>
</feature>
<organism evidence="6 7">
    <name type="scientific">Daphnia sinensis</name>
    <dbReference type="NCBI Taxonomy" id="1820382"/>
    <lineage>
        <taxon>Eukaryota</taxon>
        <taxon>Metazoa</taxon>
        <taxon>Ecdysozoa</taxon>
        <taxon>Arthropoda</taxon>
        <taxon>Crustacea</taxon>
        <taxon>Branchiopoda</taxon>
        <taxon>Diplostraca</taxon>
        <taxon>Cladocera</taxon>
        <taxon>Anomopoda</taxon>
        <taxon>Daphniidae</taxon>
        <taxon>Daphnia</taxon>
        <taxon>Daphnia similis group</taxon>
    </lineage>
</organism>
<evidence type="ECO:0000256" key="3">
    <source>
        <dbReference type="SAM" id="MobiDB-lite"/>
    </source>
</evidence>
<dbReference type="GO" id="GO:0042981">
    <property type="term" value="P:regulation of apoptotic process"/>
    <property type="evidence" value="ECO:0007669"/>
    <property type="project" value="InterPro"/>
</dbReference>
<gene>
    <name evidence="6" type="ORF">GHT06_012929</name>
</gene>
<keyword evidence="2" id="KW-0053">Apoptosis</keyword>
<dbReference type="SUPFAM" id="SSF56854">
    <property type="entry name" value="Bcl-2 inhibitors of programmed cell death"/>
    <property type="match status" value="1"/>
</dbReference>
<keyword evidence="4" id="KW-0472">Membrane</keyword>
<keyword evidence="4" id="KW-0812">Transmembrane</keyword>
<reference evidence="6 7" key="1">
    <citation type="submission" date="2022-05" db="EMBL/GenBank/DDBJ databases">
        <title>A multi-omics perspective on studying reproductive biology in Daphnia sinensis.</title>
        <authorList>
            <person name="Jia J."/>
        </authorList>
    </citation>
    <scope>NUCLEOTIDE SEQUENCE [LARGE SCALE GENOMIC DNA]</scope>
    <source>
        <strain evidence="6 7">WSL</strain>
    </source>
</reference>
<dbReference type="Proteomes" id="UP000820818">
    <property type="component" value="Linkage Group LG3"/>
</dbReference>
<feature type="region of interest" description="Disordered" evidence="3">
    <location>
        <begin position="1"/>
        <end position="29"/>
    </location>
</feature>
<dbReference type="GO" id="GO:0008630">
    <property type="term" value="P:intrinsic apoptotic signaling pathway in response to DNA damage"/>
    <property type="evidence" value="ECO:0007669"/>
    <property type="project" value="TreeGrafter"/>
</dbReference>
<dbReference type="InterPro" id="IPR026298">
    <property type="entry name" value="Bcl-2_fam"/>
</dbReference>
<evidence type="ECO:0000256" key="1">
    <source>
        <dbReference type="ARBA" id="ARBA00009458"/>
    </source>
</evidence>
<dbReference type="PANTHER" id="PTHR11256:SF21">
    <property type="entry name" value="BCL-2 BCL-2 HOMOLOGY REGION 1-3 DOMAIN-CONTAINING PROTEIN"/>
    <property type="match status" value="1"/>
</dbReference>
<dbReference type="InterPro" id="IPR002475">
    <property type="entry name" value="Bcl2-like"/>
</dbReference>
<evidence type="ECO:0000313" key="7">
    <source>
        <dbReference type="Proteomes" id="UP000820818"/>
    </source>
</evidence>
<comment type="caution">
    <text evidence="6">The sequence shown here is derived from an EMBL/GenBank/DDBJ whole genome shotgun (WGS) entry which is preliminary data.</text>
</comment>
<dbReference type="EMBL" id="WJBH02000003">
    <property type="protein sequence ID" value="KAI9561966.1"/>
    <property type="molecule type" value="Genomic_DNA"/>
</dbReference>
<evidence type="ECO:0000259" key="5">
    <source>
        <dbReference type="Pfam" id="PF00452"/>
    </source>
</evidence>
<evidence type="ECO:0000256" key="2">
    <source>
        <dbReference type="ARBA" id="ARBA00022703"/>
    </source>
</evidence>
<dbReference type="Pfam" id="PF00452">
    <property type="entry name" value="Bcl-2"/>
    <property type="match status" value="1"/>
</dbReference>
<dbReference type="InterPro" id="IPR046371">
    <property type="entry name" value="Bcl-2_BH1-3"/>
</dbReference>